<comment type="caution">
    <text evidence="2">The sequence shown here is derived from an EMBL/GenBank/DDBJ whole genome shotgun (WGS) entry which is preliminary data.</text>
</comment>
<keyword evidence="3" id="KW-1185">Reference proteome</keyword>
<dbReference type="EMBL" id="PDCK01000042">
    <property type="protein sequence ID" value="PRQ37066.1"/>
    <property type="molecule type" value="Genomic_DNA"/>
</dbReference>
<name>A0A2P6QSA7_ROSCH</name>
<dbReference type="AlphaFoldDB" id="A0A2P6QSA7"/>
<sequence>MFIPACVTDLGEEKEGDSGGNGRRIHNESERSNFPKTKGPGTKESEEFKTAFGPPLTKDSECEAENLKEGHQVAGSHTKLMVSYEVRSRTMMYWRMLLMERRAH</sequence>
<dbReference type="Proteomes" id="UP000238479">
    <property type="component" value="Chromosome 4"/>
</dbReference>
<evidence type="ECO:0000256" key="1">
    <source>
        <dbReference type="SAM" id="MobiDB-lite"/>
    </source>
</evidence>
<reference evidence="2 3" key="1">
    <citation type="journal article" date="2018" name="Nat. Genet.">
        <title>The Rosa genome provides new insights in the design of modern roses.</title>
        <authorList>
            <person name="Bendahmane M."/>
        </authorList>
    </citation>
    <scope>NUCLEOTIDE SEQUENCE [LARGE SCALE GENOMIC DNA]</scope>
    <source>
        <strain evidence="3">cv. Old Blush</strain>
    </source>
</reference>
<feature type="region of interest" description="Disordered" evidence="1">
    <location>
        <begin position="1"/>
        <end position="59"/>
    </location>
</feature>
<gene>
    <name evidence="2" type="ORF">RchiOBHm_Chr4g0398481</name>
</gene>
<dbReference type="Gramene" id="PRQ37066">
    <property type="protein sequence ID" value="PRQ37066"/>
    <property type="gene ID" value="RchiOBHm_Chr4g0398481"/>
</dbReference>
<proteinExistence type="predicted"/>
<evidence type="ECO:0000313" key="3">
    <source>
        <dbReference type="Proteomes" id="UP000238479"/>
    </source>
</evidence>
<protein>
    <submittedName>
        <fullName evidence="2">Uncharacterized protein</fullName>
    </submittedName>
</protein>
<accession>A0A2P6QSA7</accession>
<evidence type="ECO:0000313" key="2">
    <source>
        <dbReference type="EMBL" id="PRQ37066.1"/>
    </source>
</evidence>
<organism evidence="2 3">
    <name type="scientific">Rosa chinensis</name>
    <name type="common">China rose</name>
    <dbReference type="NCBI Taxonomy" id="74649"/>
    <lineage>
        <taxon>Eukaryota</taxon>
        <taxon>Viridiplantae</taxon>
        <taxon>Streptophyta</taxon>
        <taxon>Embryophyta</taxon>
        <taxon>Tracheophyta</taxon>
        <taxon>Spermatophyta</taxon>
        <taxon>Magnoliopsida</taxon>
        <taxon>eudicotyledons</taxon>
        <taxon>Gunneridae</taxon>
        <taxon>Pentapetalae</taxon>
        <taxon>rosids</taxon>
        <taxon>fabids</taxon>
        <taxon>Rosales</taxon>
        <taxon>Rosaceae</taxon>
        <taxon>Rosoideae</taxon>
        <taxon>Rosoideae incertae sedis</taxon>
        <taxon>Rosa</taxon>
    </lineage>
</organism>